<name>A0A7J8HSC5_ROUAE</name>
<dbReference type="EMBL" id="JACASE010000004">
    <property type="protein sequence ID" value="KAF6474789.1"/>
    <property type="molecule type" value="Genomic_DNA"/>
</dbReference>
<dbReference type="AlphaFoldDB" id="A0A7J8HSC5"/>
<gene>
    <name evidence="2" type="ORF">HJG63_010942</name>
</gene>
<evidence type="ECO:0000256" key="1">
    <source>
        <dbReference type="SAM" id="Phobius"/>
    </source>
</evidence>
<feature type="transmembrane region" description="Helical" evidence="1">
    <location>
        <begin position="80"/>
        <end position="107"/>
    </location>
</feature>
<keyword evidence="1" id="KW-0472">Membrane</keyword>
<comment type="caution">
    <text evidence="2">The sequence shown here is derived from an EMBL/GenBank/DDBJ whole genome shotgun (WGS) entry which is preliminary data.</text>
</comment>
<feature type="transmembrane region" description="Helical" evidence="1">
    <location>
        <begin position="30"/>
        <end position="60"/>
    </location>
</feature>
<reference evidence="2 3" key="1">
    <citation type="journal article" date="2020" name="Nature">
        <title>Six reference-quality genomes reveal evolution of bat adaptations.</title>
        <authorList>
            <person name="Jebb D."/>
            <person name="Huang Z."/>
            <person name="Pippel M."/>
            <person name="Hughes G.M."/>
            <person name="Lavrichenko K."/>
            <person name="Devanna P."/>
            <person name="Winkler S."/>
            <person name="Jermiin L.S."/>
            <person name="Skirmuntt E.C."/>
            <person name="Katzourakis A."/>
            <person name="Burkitt-Gray L."/>
            <person name="Ray D.A."/>
            <person name="Sullivan K.A.M."/>
            <person name="Roscito J.G."/>
            <person name="Kirilenko B.M."/>
            <person name="Davalos L.M."/>
            <person name="Corthals A.P."/>
            <person name="Power M.L."/>
            <person name="Jones G."/>
            <person name="Ransome R.D."/>
            <person name="Dechmann D.K.N."/>
            <person name="Locatelli A.G."/>
            <person name="Puechmaille S.J."/>
            <person name="Fedrigo O."/>
            <person name="Jarvis E.D."/>
            <person name="Hiller M."/>
            <person name="Vernes S.C."/>
            <person name="Myers E.W."/>
            <person name="Teeling E.C."/>
        </authorList>
    </citation>
    <scope>NUCLEOTIDE SEQUENCE [LARGE SCALE GENOMIC DNA]</scope>
    <source>
        <strain evidence="2">MRouAeg1</strain>
        <tissue evidence="2">Muscle</tissue>
    </source>
</reference>
<dbReference type="Proteomes" id="UP000593571">
    <property type="component" value="Unassembled WGS sequence"/>
</dbReference>
<keyword evidence="3" id="KW-1185">Reference proteome</keyword>
<proteinExistence type="predicted"/>
<organism evidence="2 3">
    <name type="scientific">Rousettus aegyptiacus</name>
    <name type="common">Egyptian fruit bat</name>
    <name type="synonym">Pteropus aegyptiacus</name>
    <dbReference type="NCBI Taxonomy" id="9407"/>
    <lineage>
        <taxon>Eukaryota</taxon>
        <taxon>Metazoa</taxon>
        <taxon>Chordata</taxon>
        <taxon>Craniata</taxon>
        <taxon>Vertebrata</taxon>
        <taxon>Euteleostomi</taxon>
        <taxon>Mammalia</taxon>
        <taxon>Eutheria</taxon>
        <taxon>Laurasiatheria</taxon>
        <taxon>Chiroptera</taxon>
        <taxon>Yinpterochiroptera</taxon>
        <taxon>Pteropodoidea</taxon>
        <taxon>Pteropodidae</taxon>
        <taxon>Rousettinae</taxon>
        <taxon>Rousettus</taxon>
    </lineage>
</organism>
<evidence type="ECO:0000313" key="3">
    <source>
        <dbReference type="Proteomes" id="UP000593571"/>
    </source>
</evidence>
<accession>A0A7J8HSC5</accession>
<evidence type="ECO:0000313" key="2">
    <source>
        <dbReference type="EMBL" id="KAF6474789.1"/>
    </source>
</evidence>
<keyword evidence="1" id="KW-1133">Transmembrane helix</keyword>
<protein>
    <submittedName>
        <fullName evidence="2">Uncharacterized protein</fullName>
    </submittedName>
</protein>
<keyword evidence="1" id="KW-0812">Transmembrane</keyword>
<sequence>MHNKIPFKLTDLYILMLFGKEQYLVFSCRILYVCVCVCVCVYNIYIFYIYIYICIFIYLFQSAEPVLESGLRILLSFQMFYLFSVETSSSIGLMVLDLIMSNLHIFLFSSPSLSRKETTRSDALIFPSAGKFRYIMEGNTCDLIYISTYRMLPATPSPHTFDDT</sequence>